<feature type="chain" id="PRO_5019423543" evidence="2">
    <location>
        <begin position="28"/>
        <end position="365"/>
    </location>
</feature>
<sequence>MQVLFRPFPMSILALLIILTGCSDNDAAVSAPQIIRPAKIFEVANPTSSDIRSFPAEVEANADSKLAFRVSGQISEVLVRPGHEVKKGQVLARLDPTDYKLTLDDRQARYELAHSQFERSKTMLGRKLISQSDFDEASAELKVALASYNVAKKELDYTYLRAPFSGTVARVDVDTHENIQAKQTILVLQTSDQVDITIQVPENIASRAKTNTGYQPSVVFDTHPDQSFLVSVKEWDTQADPSTLTYKVVFSLPTPESFTVLPGMAASVKVDLSKVTDLSSTRLMLPVGAVFVAEGAPLSDNTRYIWKFDPETQQVHQATVTVGNITQEGIVINSGIEPGDQVVAVGVNFLSEGQKVRPWNREGGL</sequence>
<organism evidence="5 6">
    <name type="scientific">Amphritea opalescens</name>
    <dbReference type="NCBI Taxonomy" id="2490544"/>
    <lineage>
        <taxon>Bacteria</taxon>
        <taxon>Pseudomonadati</taxon>
        <taxon>Pseudomonadota</taxon>
        <taxon>Gammaproteobacteria</taxon>
        <taxon>Oceanospirillales</taxon>
        <taxon>Oceanospirillaceae</taxon>
        <taxon>Amphritea</taxon>
    </lineage>
</organism>
<dbReference type="Gene3D" id="1.10.287.470">
    <property type="entry name" value="Helix hairpin bin"/>
    <property type="match status" value="1"/>
</dbReference>
<comment type="caution">
    <text evidence="5">The sequence shown here is derived from an EMBL/GenBank/DDBJ whole genome shotgun (WGS) entry which is preliminary data.</text>
</comment>
<evidence type="ECO:0000256" key="2">
    <source>
        <dbReference type="SAM" id="SignalP"/>
    </source>
</evidence>
<dbReference type="InterPro" id="IPR006143">
    <property type="entry name" value="RND_pump_MFP"/>
</dbReference>
<keyword evidence="2" id="KW-0732">Signal</keyword>
<dbReference type="GO" id="GO:1990281">
    <property type="term" value="C:efflux pump complex"/>
    <property type="evidence" value="ECO:0007669"/>
    <property type="project" value="TreeGrafter"/>
</dbReference>
<dbReference type="Gene3D" id="2.40.420.20">
    <property type="match status" value="1"/>
</dbReference>
<evidence type="ECO:0000256" key="1">
    <source>
        <dbReference type="ARBA" id="ARBA00009477"/>
    </source>
</evidence>
<dbReference type="Proteomes" id="UP000283087">
    <property type="component" value="Unassembled WGS sequence"/>
</dbReference>
<evidence type="ECO:0000313" key="5">
    <source>
        <dbReference type="EMBL" id="RTE66891.1"/>
    </source>
</evidence>
<dbReference type="Gene3D" id="2.40.50.100">
    <property type="match status" value="1"/>
</dbReference>
<dbReference type="Gene3D" id="2.40.30.170">
    <property type="match status" value="1"/>
</dbReference>
<dbReference type="InterPro" id="IPR058625">
    <property type="entry name" value="MdtA-like_BSH"/>
</dbReference>
<name>A0A430KTP3_9GAMM</name>
<evidence type="ECO:0000259" key="4">
    <source>
        <dbReference type="Pfam" id="PF25917"/>
    </source>
</evidence>
<dbReference type="Pfam" id="PF25876">
    <property type="entry name" value="HH_MFP_RND"/>
    <property type="match status" value="1"/>
</dbReference>
<dbReference type="Pfam" id="PF25917">
    <property type="entry name" value="BSH_RND"/>
    <property type="match status" value="1"/>
</dbReference>
<gene>
    <name evidence="5" type="ORF">EH243_04610</name>
</gene>
<dbReference type="PROSITE" id="PS51257">
    <property type="entry name" value="PROKAR_LIPOPROTEIN"/>
    <property type="match status" value="1"/>
</dbReference>
<protein>
    <submittedName>
        <fullName evidence="5">Efflux RND transporter periplasmic adaptor subunit</fullName>
    </submittedName>
</protein>
<dbReference type="InterPro" id="IPR058624">
    <property type="entry name" value="MdtA-like_HH"/>
</dbReference>
<reference evidence="5 6" key="1">
    <citation type="submission" date="2018-11" db="EMBL/GenBank/DDBJ databases">
        <title>The draft genome sequence of Amphritea opalescens ANRC-JH13T.</title>
        <authorList>
            <person name="Fang Z."/>
            <person name="Zhang Y."/>
            <person name="Han X."/>
        </authorList>
    </citation>
    <scope>NUCLEOTIDE SEQUENCE [LARGE SCALE GENOMIC DNA]</scope>
    <source>
        <strain evidence="5 6">ANRC-JH13</strain>
    </source>
</reference>
<dbReference type="AlphaFoldDB" id="A0A430KTP3"/>
<keyword evidence="6" id="KW-1185">Reference proteome</keyword>
<accession>A0A430KTP3</accession>
<feature type="domain" description="Multidrug resistance protein MdtA-like barrel-sandwich hybrid" evidence="4">
    <location>
        <begin position="69"/>
        <end position="185"/>
    </location>
</feature>
<feature type="signal peptide" evidence="2">
    <location>
        <begin position="1"/>
        <end position="27"/>
    </location>
</feature>
<proteinExistence type="inferred from homology"/>
<comment type="similarity">
    <text evidence="1">Belongs to the membrane fusion protein (MFP) (TC 8.A.1) family.</text>
</comment>
<dbReference type="NCBIfam" id="TIGR01730">
    <property type="entry name" value="RND_mfp"/>
    <property type="match status" value="1"/>
</dbReference>
<dbReference type="PANTHER" id="PTHR30469">
    <property type="entry name" value="MULTIDRUG RESISTANCE PROTEIN MDTA"/>
    <property type="match status" value="1"/>
</dbReference>
<dbReference type="PANTHER" id="PTHR30469:SF20">
    <property type="entry name" value="EFFLUX RND TRANSPORTER PERIPLASMIC ADAPTOR SUBUNIT"/>
    <property type="match status" value="1"/>
</dbReference>
<dbReference type="OrthoDB" id="1185083at2"/>
<feature type="domain" description="Multidrug resistance protein MdtA-like alpha-helical hairpin" evidence="3">
    <location>
        <begin position="97"/>
        <end position="158"/>
    </location>
</feature>
<dbReference type="GO" id="GO:0015562">
    <property type="term" value="F:efflux transmembrane transporter activity"/>
    <property type="evidence" value="ECO:0007669"/>
    <property type="project" value="TreeGrafter"/>
</dbReference>
<evidence type="ECO:0000313" key="6">
    <source>
        <dbReference type="Proteomes" id="UP000283087"/>
    </source>
</evidence>
<evidence type="ECO:0000259" key="3">
    <source>
        <dbReference type="Pfam" id="PF25876"/>
    </source>
</evidence>
<dbReference type="SUPFAM" id="SSF111369">
    <property type="entry name" value="HlyD-like secretion proteins"/>
    <property type="match status" value="1"/>
</dbReference>
<dbReference type="EMBL" id="RQXW01000003">
    <property type="protein sequence ID" value="RTE66891.1"/>
    <property type="molecule type" value="Genomic_DNA"/>
</dbReference>